<dbReference type="NCBIfam" id="TIGR00196">
    <property type="entry name" value="yjeF_cterm"/>
    <property type="match status" value="1"/>
</dbReference>
<dbReference type="SUPFAM" id="SSF53613">
    <property type="entry name" value="Ribokinase-like"/>
    <property type="match status" value="1"/>
</dbReference>
<evidence type="ECO:0000256" key="12">
    <source>
        <dbReference type="ARBA" id="ARBA00023239"/>
    </source>
</evidence>
<evidence type="ECO:0000259" key="20">
    <source>
        <dbReference type="PROSITE" id="PS51383"/>
    </source>
</evidence>
<dbReference type="InterPro" id="IPR000631">
    <property type="entry name" value="CARKD"/>
</dbReference>
<dbReference type="GO" id="GO:0052855">
    <property type="term" value="F:ADP-dependent NAD(P)H-hydrate dehydratase activity"/>
    <property type="evidence" value="ECO:0007669"/>
    <property type="project" value="UniProtKB-UniRule"/>
</dbReference>
<evidence type="ECO:0000256" key="13">
    <source>
        <dbReference type="ARBA" id="ARBA00023268"/>
    </source>
</evidence>
<dbReference type="GO" id="GO:0110051">
    <property type="term" value="P:metabolite repair"/>
    <property type="evidence" value="ECO:0007669"/>
    <property type="project" value="TreeGrafter"/>
</dbReference>
<dbReference type="GO" id="GO:0005524">
    <property type="term" value="F:ATP binding"/>
    <property type="evidence" value="ECO:0007669"/>
    <property type="project" value="UniProtKB-UniRule"/>
</dbReference>
<evidence type="ECO:0000256" key="11">
    <source>
        <dbReference type="ARBA" id="ARBA00023235"/>
    </source>
</evidence>
<comment type="function">
    <text evidence="14 19">Bifunctional enzyme that catalyzes the epimerization of the S- and R-forms of NAD(P)HX and the dehydration of the S-form of NAD(P)HX at the expense of ADP, which is converted to AMP. This allows the repair of both epimers of NAD(P)HX, a damaged form of NAD(P)H that is a result of enzymatic or heat-dependent hydration.</text>
</comment>
<keyword evidence="5 18" id="KW-0479">Metal-binding</keyword>
<dbReference type="PANTHER" id="PTHR12592:SF0">
    <property type="entry name" value="ATP-DEPENDENT (S)-NAD(P)H-HYDRATE DEHYDRATASE"/>
    <property type="match status" value="1"/>
</dbReference>
<keyword evidence="13" id="KW-0511">Multifunctional enzyme</keyword>
<comment type="cofactor">
    <cofactor evidence="17">
        <name>Mg(2+)</name>
        <dbReference type="ChEBI" id="CHEBI:18420"/>
    </cofactor>
</comment>
<dbReference type="InterPro" id="IPR004443">
    <property type="entry name" value="YjeF_N_dom"/>
</dbReference>
<dbReference type="OrthoDB" id="9806925at2"/>
<evidence type="ECO:0000256" key="1">
    <source>
        <dbReference type="ARBA" id="ARBA00000013"/>
    </source>
</evidence>
<dbReference type="EMBL" id="BJYT01000016">
    <property type="protein sequence ID" value="GEO11130.1"/>
    <property type="molecule type" value="Genomic_DNA"/>
</dbReference>
<evidence type="ECO:0000256" key="17">
    <source>
        <dbReference type="HAMAP-Rule" id="MF_01965"/>
    </source>
</evidence>
<evidence type="ECO:0000256" key="19">
    <source>
        <dbReference type="PIRNR" id="PIRNR017184"/>
    </source>
</evidence>
<accession>A0A512BGN6</accession>
<sequence length="496" mass="54202">MKILSAEQIRKWDEFTILNEPISSIDLMERAARQCTQWFEQKKGGFRKIRIFCGKGNNGGDGLAIARQLVEKDILSDVYILEFGSLGTNDFQTNLSRLHSFPVTIHFIQHQDFFPVIDKADLIIDALFGSGLNRPLDGLSLQLVQHLNKSAATIIAIDLPSGMFADKPSPTNAVIKAHETLTFQQLKFCFLFPENEPFFGEVHVLNIGLHPDFSIAGNSMFELTDWKMIKEIYKPRKQFSHKGTYGHALIVAGEKGKMGAAVLCTRGCLRSGAGLVSAMVPEEQFAIIQTAVPEAMAIAQETIETVDLSKYTTVGIGPGTGTSEESARLLQRVLVNYNRPIVIDADGLNIIAANDELLSELPPGSILSPHPKEFERIFGKTENHLERIQTARLQAQKLFVYIIVKGHYSFVACPDGEVYFNSTGNSGMATGGSGDVLTGILTGLLAQGYSAKESCLLGMFLHGLSADIAVKTTSQEALVAGDITEYLGKAFLSIAN</sequence>
<comment type="subunit">
    <text evidence="17">Homotetramer.</text>
</comment>
<dbReference type="Pfam" id="PF03853">
    <property type="entry name" value="YjeF_N"/>
    <property type="match status" value="1"/>
</dbReference>
<organism evidence="22 23">
    <name type="scientific">Segetibacter aerophilus</name>
    <dbReference type="NCBI Taxonomy" id="670293"/>
    <lineage>
        <taxon>Bacteria</taxon>
        <taxon>Pseudomonadati</taxon>
        <taxon>Bacteroidota</taxon>
        <taxon>Chitinophagia</taxon>
        <taxon>Chitinophagales</taxon>
        <taxon>Chitinophagaceae</taxon>
        <taxon>Segetibacter</taxon>
    </lineage>
</organism>
<reference evidence="22 23" key="1">
    <citation type="submission" date="2019-07" db="EMBL/GenBank/DDBJ databases">
        <title>Whole genome shotgun sequence of Segetibacter aerophilus NBRC 106135.</title>
        <authorList>
            <person name="Hosoyama A."/>
            <person name="Uohara A."/>
            <person name="Ohji S."/>
            <person name="Ichikawa N."/>
        </authorList>
    </citation>
    <scope>NUCLEOTIDE SEQUENCE [LARGE SCALE GENOMIC DNA]</scope>
    <source>
        <strain evidence="22 23">NBRC 106135</strain>
    </source>
</reference>
<feature type="domain" description="YjeF C-terminal" evidence="20">
    <location>
        <begin position="225"/>
        <end position="494"/>
    </location>
</feature>
<comment type="catalytic activity">
    <reaction evidence="1 18 19">
        <text>(6R)-NADHX = (6S)-NADHX</text>
        <dbReference type="Rhea" id="RHEA:32215"/>
        <dbReference type="ChEBI" id="CHEBI:64074"/>
        <dbReference type="ChEBI" id="CHEBI:64075"/>
        <dbReference type="EC" id="5.1.99.6"/>
    </reaction>
</comment>
<dbReference type="PROSITE" id="PS51383">
    <property type="entry name" value="YJEF_C_3"/>
    <property type="match status" value="1"/>
</dbReference>
<evidence type="ECO:0000256" key="4">
    <source>
        <dbReference type="ARBA" id="ARBA00009524"/>
    </source>
</evidence>
<evidence type="ECO:0000313" key="22">
    <source>
        <dbReference type="EMBL" id="GEO11130.1"/>
    </source>
</evidence>
<keyword evidence="12 17" id="KW-0456">Lyase</keyword>
<comment type="catalytic activity">
    <reaction evidence="16 17 19">
        <text>(6S)-NADPHX + ADP = AMP + phosphate + NADPH + H(+)</text>
        <dbReference type="Rhea" id="RHEA:32235"/>
        <dbReference type="ChEBI" id="CHEBI:15378"/>
        <dbReference type="ChEBI" id="CHEBI:43474"/>
        <dbReference type="ChEBI" id="CHEBI:57783"/>
        <dbReference type="ChEBI" id="CHEBI:64076"/>
        <dbReference type="ChEBI" id="CHEBI:456215"/>
        <dbReference type="ChEBI" id="CHEBI:456216"/>
        <dbReference type="EC" id="4.2.1.136"/>
    </reaction>
</comment>
<dbReference type="NCBIfam" id="TIGR00197">
    <property type="entry name" value="yjeF_nterm"/>
    <property type="match status" value="1"/>
</dbReference>
<feature type="binding site" evidence="18">
    <location>
        <begin position="129"/>
        <end position="135"/>
    </location>
    <ligand>
        <name>(6S)-NADPHX</name>
        <dbReference type="ChEBI" id="CHEBI:64076"/>
    </ligand>
</feature>
<dbReference type="Gene3D" id="3.40.1190.20">
    <property type="match status" value="1"/>
</dbReference>
<dbReference type="SUPFAM" id="SSF64153">
    <property type="entry name" value="YjeF N-terminal domain-like"/>
    <property type="match status" value="1"/>
</dbReference>
<comment type="similarity">
    <text evidence="4 19">In the C-terminal section; belongs to the NnrD/CARKD family.</text>
</comment>
<comment type="catalytic activity">
    <reaction evidence="15 17 19">
        <text>(6S)-NADHX + ADP = AMP + phosphate + NADH + H(+)</text>
        <dbReference type="Rhea" id="RHEA:32223"/>
        <dbReference type="ChEBI" id="CHEBI:15378"/>
        <dbReference type="ChEBI" id="CHEBI:43474"/>
        <dbReference type="ChEBI" id="CHEBI:57945"/>
        <dbReference type="ChEBI" id="CHEBI:64074"/>
        <dbReference type="ChEBI" id="CHEBI:456215"/>
        <dbReference type="ChEBI" id="CHEBI:456216"/>
        <dbReference type="EC" id="4.2.1.136"/>
    </reaction>
</comment>
<name>A0A512BGN6_9BACT</name>
<dbReference type="RefSeq" id="WP_147205240.1">
    <property type="nucleotide sequence ID" value="NZ_BJYT01000016.1"/>
</dbReference>
<dbReference type="PROSITE" id="PS51385">
    <property type="entry name" value="YJEF_N"/>
    <property type="match status" value="1"/>
</dbReference>
<dbReference type="InterPro" id="IPR029056">
    <property type="entry name" value="Ribokinase-like"/>
</dbReference>
<evidence type="ECO:0000313" key="23">
    <source>
        <dbReference type="Proteomes" id="UP000321513"/>
    </source>
</evidence>
<feature type="binding site" evidence="17">
    <location>
        <position position="435"/>
    </location>
    <ligand>
        <name>(6S)-NADPHX</name>
        <dbReference type="ChEBI" id="CHEBI:64076"/>
    </ligand>
</feature>
<feature type="binding site" evidence="17">
    <location>
        <position position="434"/>
    </location>
    <ligand>
        <name>AMP</name>
        <dbReference type="ChEBI" id="CHEBI:456215"/>
    </ligand>
</feature>
<evidence type="ECO:0000256" key="2">
    <source>
        <dbReference type="ARBA" id="ARBA00000909"/>
    </source>
</evidence>
<evidence type="ECO:0000256" key="3">
    <source>
        <dbReference type="ARBA" id="ARBA00006001"/>
    </source>
</evidence>
<keyword evidence="23" id="KW-1185">Reference proteome</keyword>
<feature type="domain" description="YjeF N-terminal" evidence="21">
    <location>
        <begin position="9"/>
        <end position="215"/>
    </location>
</feature>
<feature type="binding site" evidence="18">
    <location>
        <position position="158"/>
    </location>
    <ligand>
        <name>(6S)-NADPHX</name>
        <dbReference type="ChEBI" id="CHEBI:64076"/>
    </ligand>
</feature>
<feature type="binding site" evidence="17">
    <location>
        <position position="260"/>
    </location>
    <ligand>
        <name>(6S)-NADPHX</name>
        <dbReference type="ChEBI" id="CHEBI:64076"/>
    </ligand>
</feature>
<feature type="binding site" evidence="17">
    <location>
        <position position="370"/>
    </location>
    <ligand>
        <name>(6S)-NADPHX</name>
        <dbReference type="ChEBI" id="CHEBI:64076"/>
    </ligand>
</feature>
<evidence type="ECO:0000256" key="10">
    <source>
        <dbReference type="ARBA" id="ARBA00023027"/>
    </source>
</evidence>
<keyword evidence="7 17" id="KW-0067">ATP-binding</keyword>
<dbReference type="PROSITE" id="PS01050">
    <property type="entry name" value="YJEF_C_2"/>
    <property type="match status" value="1"/>
</dbReference>
<dbReference type="HAMAP" id="MF_01966">
    <property type="entry name" value="NADHX_epimerase"/>
    <property type="match status" value="1"/>
</dbReference>
<dbReference type="Pfam" id="PF01256">
    <property type="entry name" value="Carb_kinase"/>
    <property type="match status" value="1"/>
</dbReference>
<dbReference type="InterPro" id="IPR036652">
    <property type="entry name" value="YjeF_N_dom_sf"/>
</dbReference>
<feature type="binding site" evidence="18">
    <location>
        <position position="125"/>
    </location>
    <ligand>
        <name>K(+)</name>
        <dbReference type="ChEBI" id="CHEBI:29103"/>
    </ligand>
</feature>
<evidence type="ECO:0000259" key="21">
    <source>
        <dbReference type="PROSITE" id="PS51385"/>
    </source>
</evidence>
<dbReference type="EC" id="4.2.1.136" evidence="19"/>
<dbReference type="Proteomes" id="UP000321513">
    <property type="component" value="Unassembled WGS sequence"/>
</dbReference>
<comment type="function">
    <text evidence="17">Catalyzes the dehydration of the S-form of NAD(P)HX at the expense of ADP, which is converted to AMP. Together with NAD(P)HX epimerase, which catalyzes the epimerization of the S- and R-forms, the enzyme allows the repair of both epimers of NAD(P)HX, a damaged form of NAD(P)H that is a result of enzymatic or heat-dependent hydration.</text>
</comment>
<evidence type="ECO:0000256" key="15">
    <source>
        <dbReference type="ARBA" id="ARBA00048238"/>
    </source>
</evidence>
<comment type="cofactor">
    <cofactor evidence="18 19">
        <name>K(+)</name>
        <dbReference type="ChEBI" id="CHEBI:29103"/>
    </cofactor>
    <text evidence="18 19">Binds 1 potassium ion per subunit.</text>
</comment>
<keyword evidence="8 17" id="KW-0521">NADP</keyword>
<evidence type="ECO:0000256" key="5">
    <source>
        <dbReference type="ARBA" id="ARBA00022723"/>
    </source>
</evidence>
<evidence type="ECO:0000256" key="18">
    <source>
        <dbReference type="HAMAP-Rule" id="MF_01966"/>
    </source>
</evidence>
<dbReference type="GO" id="GO:0046496">
    <property type="term" value="P:nicotinamide nucleotide metabolic process"/>
    <property type="evidence" value="ECO:0007669"/>
    <property type="project" value="UniProtKB-UniRule"/>
</dbReference>
<dbReference type="Gene3D" id="3.40.50.10260">
    <property type="entry name" value="YjeF N-terminal domain"/>
    <property type="match status" value="1"/>
</dbReference>
<comment type="caution">
    <text evidence="18">Lacks conserved residue(s) required for the propagation of feature annotation.</text>
</comment>
<dbReference type="AlphaFoldDB" id="A0A512BGN6"/>
<comment type="similarity">
    <text evidence="18">Belongs to the NnrE/AIBP family.</text>
</comment>
<feature type="binding site" evidence="17">
    <location>
        <begin position="405"/>
        <end position="409"/>
    </location>
    <ligand>
        <name>AMP</name>
        <dbReference type="ChEBI" id="CHEBI:456215"/>
    </ligand>
</feature>
<dbReference type="HAMAP" id="MF_01965">
    <property type="entry name" value="NADHX_dehydratase"/>
    <property type="match status" value="1"/>
</dbReference>
<protein>
    <recommendedName>
        <fullName evidence="19">Bifunctional NAD(P)H-hydrate repair enzyme</fullName>
    </recommendedName>
    <alternativeName>
        <fullName evidence="19">Nicotinamide nucleotide repair protein</fullName>
    </alternativeName>
    <domain>
        <recommendedName>
            <fullName evidence="19">ADP-dependent (S)-NAD(P)H-hydrate dehydratase</fullName>
            <ecNumber evidence="19">4.2.1.136</ecNumber>
        </recommendedName>
        <alternativeName>
            <fullName evidence="19">ADP-dependent NAD(P)HX dehydratase</fullName>
        </alternativeName>
    </domain>
    <domain>
        <recommendedName>
            <fullName evidence="19">NAD(P)H-hydrate epimerase</fullName>
            <ecNumber evidence="19">5.1.99.6</ecNumber>
        </recommendedName>
    </domain>
</protein>
<comment type="similarity">
    <text evidence="3 19">In the N-terminal section; belongs to the NnrE/AIBP family.</text>
</comment>
<feature type="binding site" evidence="18">
    <location>
        <position position="161"/>
    </location>
    <ligand>
        <name>K(+)</name>
        <dbReference type="ChEBI" id="CHEBI:29103"/>
    </ligand>
</feature>
<comment type="function">
    <text evidence="18">Catalyzes the epimerization of the S- and R-forms of NAD(P)HX, a damaged form of NAD(P)H that is a result of enzymatic or heat-dependent hydration. This is a prerequisite for the S-specific NAD(P)H-hydrate dehydratase to allow the repair of both epimers of NAD(P)HX.</text>
</comment>
<comment type="catalytic activity">
    <reaction evidence="2 18 19">
        <text>(6R)-NADPHX = (6S)-NADPHX</text>
        <dbReference type="Rhea" id="RHEA:32227"/>
        <dbReference type="ChEBI" id="CHEBI:64076"/>
        <dbReference type="ChEBI" id="CHEBI:64077"/>
        <dbReference type="EC" id="5.1.99.6"/>
    </reaction>
</comment>
<dbReference type="GO" id="GO:0052856">
    <property type="term" value="F:NAD(P)HX epimerase activity"/>
    <property type="evidence" value="ECO:0007669"/>
    <property type="project" value="UniProtKB-UniRule"/>
</dbReference>
<feature type="binding site" evidence="18">
    <location>
        <begin position="57"/>
        <end position="61"/>
    </location>
    <ligand>
        <name>(6S)-NADPHX</name>
        <dbReference type="ChEBI" id="CHEBI:64076"/>
    </ligand>
</feature>
<feature type="binding site" evidence="17">
    <location>
        <position position="319"/>
    </location>
    <ligand>
        <name>(6S)-NADPHX</name>
        <dbReference type="ChEBI" id="CHEBI:64076"/>
    </ligand>
</feature>
<keyword evidence="6 17" id="KW-0547">Nucleotide-binding</keyword>
<evidence type="ECO:0000256" key="16">
    <source>
        <dbReference type="ARBA" id="ARBA00049209"/>
    </source>
</evidence>
<keyword evidence="11 18" id="KW-0413">Isomerase</keyword>
<keyword evidence="9 18" id="KW-0630">Potassium</keyword>
<comment type="similarity">
    <text evidence="17">Belongs to the NnrD/CARKD family.</text>
</comment>
<dbReference type="CDD" id="cd01171">
    <property type="entry name" value="YXKO-related"/>
    <property type="match status" value="1"/>
</dbReference>
<dbReference type="GO" id="GO:0046872">
    <property type="term" value="F:metal ion binding"/>
    <property type="evidence" value="ECO:0007669"/>
    <property type="project" value="UniProtKB-UniRule"/>
</dbReference>
<dbReference type="PIRSF" id="PIRSF017184">
    <property type="entry name" value="Nnr"/>
    <property type="match status" value="1"/>
</dbReference>
<feature type="binding site" evidence="18">
    <location>
        <position position="58"/>
    </location>
    <ligand>
        <name>K(+)</name>
        <dbReference type="ChEBI" id="CHEBI:29103"/>
    </ligand>
</feature>
<gene>
    <name evidence="18" type="primary">nnrE</name>
    <name evidence="17" type="synonym">nnrD</name>
    <name evidence="22" type="ORF">SAE01_36260</name>
</gene>
<dbReference type="EC" id="5.1.99.6" evidence="19"/>
<dbReference type="InterPro" id="IPR017953">
    <property type="entry name" value="Carbohydrate_kinase_pred_CS"/>
</dbReference>
<evidence type="ECO:0000256" key="8">
    <source>
        <dbReference type="ARBA" id="ARBA00022857"/>
    </source>
</evidence>
<evidence type="ECO:0000256" key="14">
    <source>
        <dbReference type="ARBA" id="ARBA00025153"/>
    </source>
</evidence>
<evidence type="ECO:0000256" key="9">
    <source>
        <dbReference type="ARBA" id="ARBA00022958"/>
    </source>
</evidence>
<dbReference type="InterPro" id="IPR030677">
    <property type="entry name" value="Nnr"/>
</dbReference>
<dbReference type="PANTHER" id="PTHR12592">
    <property type="entry name" value="ATP-DEPENDENT (S)-NAD(P)H-HYDRATE DEHYDRATASE FAMILY MEMBER"/>
    <property type="match status" value="1"/>
</dbReference>
<evidence type="ECO:0000256" key="7">
    <source>
        <dbReference type="ARBA" id="ARBA00022840"/>
    </source>
</evidence>
<keyword evidence="10 17" id="KW-0520">NAD</keyword>
<evidence type="ECO:0000256" key="6">
    <source>
        <dbReference type="ARBA" id="ARBA00022741"/>
    </source>
</evidence>
<proteinExistence type="inferred from homology"/>
<comment type="caution">
    <text evidence="22">The sequence shown here is derived from an EMBL/GenBank/DDBJ whole genome shotgun (WGS) entry which is preliminary data.</text>
</comment>